<feature type="transmembrane region" description="Helical" evidence="1">
    <location>
        <begin position="353"/>
        <end position="372"/>
    </location>
</feature>
<evidence type="ECO:0000313" key="3">
    <source>
        <dbReference type="Proteomes" id="UP000287547"/>
    </source>
</evidence>
<dbReference type="Proteomes" id="UP000287547">
    <property type="component" value="Unassembled WGS sequence"/>
</dbReference>
<keyword evidence="1" id="KW-0472">Membrane</keyword>
<feature type="transmembrane region" description="Helical" evidence="1">
    <location>
        <begin position="39"/>
        <end position="59"/>
    </location>
</feature>
<proteinExistence type="predicted"/>
<name>A0A428ZN11_KIBAR</name>
<feature type="transmembrane region" description="Helical" evidence="1">
    <location>
        <begin position="130"/>
        <end position="148"/>
    </location>
</feature>
<dbReference type="InterPro" id="IPR052524">
    <property type="entry name" value="MFS_Cyanate_Porter"/>
</dbReference>
<feature type="transmembrane region" description="Helical" evidence="1">
    <location>
        <begin position="228"/>
        <end position="250"/>
    </location>
</feature>
<dbReference type="InterPro" id="IPR011701">
    <property type="entry name" value="MFS"/>
</dbReference>
<keyword evidence="1" id="KW-1133">Transmembrane helix</keyword>
<keyword evidence="1" id="KW-0812">Transmembrane</keyword>
<accession>A0A428ZN11</accession>
<dbReference type="GO" id="GO:0022857">
    <property type="term" value="F:transmembrane transporter activity"/>
    <property type="evidence" value="ECO:0007669"/>
    <property type="project" value="InterPro"/>
</dbReference>
<dbReference type="Gene3D" id="1.20.1250.20">
    <property type="entry name" value="MFS general substrate transporter like domains"/>
    <property type="match status" value="1"/>
</dbReference>
<dbReference type="EMBL" id="QHKI01000003">
    <property type="protein sequence ID" value="RSM89444.1"/>
    <property type="molecule type" value="Genomic_DNA"/>
</dbReference>
<dbReference type="RefSeq" id="WP_063758431.1">
    <property type="nucleotide sequence ID" value="NZ_QHKI01000003.1"/>
</dbReference>
<dbReference type="InterPro" id="IPR036259">
    <property type="entry name" value="MFS_trans_sf"/>
</dbReference>
<protein>
    <submittedName>
        <fullName evidence="2">MFS transporter</fullName>
    </submittedName>
</protein>
<evidence type="ECO:0000313" key="2">
    <source>
        <dbReference type="EMBL" id="RSM89444.1"/>
    </source>
</evidence>
<evidence type="ECO:0000256" key="1">
    <source>
        <dbReference type="SAM" id="Phobius"/>
    </source>
</evidence>
<dbReference type="PANTHER" id="PTHR23523:SF2">
    <property type="entry name" value="2-NITROIMIDAZOLE TRANSPORTER"/>
    <property type="match status" value="1"/>
</dbReference>
<feature type="transmembrane region" description="Helical" evidence="1">
    <location>
        <begin position="262"/>
        <end position="282"/>
    </location>
</feature>
<comment type="caution">
    <text evidence="2">The sequence shown here is derived from an EMBL/GenBank/DDBJ whole genome shotgun (WGS) entry which is preliminary data.</text>
</comment>
<sequence length="422" mass="43989">MKPAAPVSTAVVFLLALNLRPAVTSLGAALEDVSAEPGMTAAIGAVLVALPLWASGIGGWGTPWLRKRAGIHHAVTGALIILGISLVLRVQGGPELLLAGTLLACLAIAVVGTVLPVLVQPATSGTRASYTLALGTGSTIGALVTPTLVAAVSWQFALACWALLAAVTVHVWQSAPRSSMVFAHSALSPRKLFHSRPAWHLTVYFGLVSTLTFLVMGWLPVILRDAGLSASTAGFCLALSMAMGLPMMWLVPFCVHKWRRQWILVVLLVIVNAIGVVGLLVAPAFLPWVWSIGLGIGMGGLAMALTLISVRTAGNADVTTALSGMVQGLGYFIAGVGALACGLMHSITDGWTAPLVMALVVLCGQVWCGVRVTRHVVIAPKPEPQPQPSTMVVVELPPEPTIPLPRLPIVPTQHTERVGQEG</sequence>
<organism evidence="2 3">
    <name type="scientific">Kibdelosporangium aridum</name>
    <dbReference type="NCBI Taxonomy" id="2030"/>
    <lineage>
        <taxon>Bacteria</taxon>
        <taxon>Bacillati</taxon>
        <taxon>Actinomycetota</taxon>
        <taxon>Actinomycetes</taxon>
        <taxon>Pseudonocardiales</taxon>
        <taxon>Pseudonocardiaceae</taxon>
        <taxon>Kibdelosporangium</taxon>
    </lineage>
</organism>
<dbReference type="Pfam" id="PF07690">
    <property type="entry name" value="MFS_1"/>
    <property type="match status" value="1"/>
</dbReference>
<dbReference type="PANTHER" id="PTHR23523">
    <property type="match status" value="1"/>
</dbReference>
<feature type="transmembrane region" description="Helical" evidence="1">
    <location>
        <begin position="288"/>
        <end position="308"/>
    </location>
</feature>
<feature type="transmembrane region" description="Helical" evidence="1">
    <location>
        <begin position="329"/>
        <end position="347"/>
    </location>
</feature>
<gene>
    <name evidence="2" type="ORF">DMH04_05425</name>
</gene>
<feature type="transmembrane region" description="Helical" evidence="1">
    <location>
        <begin position="154"/>
        <end position="172"/>
    </location>
</feature>
<dbReference type="SUPFAM" id="SSF103473">
    <property type="entry name" value="MFS general substrate transporter"/>
    <property type="match status" value="1"/>
</dbReference>
<feature type="transmembrane region" description="Helical" evidence="1">
    <location>
        <begin position="71"/>
        <end position="90"/>
    </location>
</feature>
<reference evidence="2 3" key="1">
    <citation type="submission" date="2018-05" db="EMBL/GenBank/DDBJ databases">
        <title>Evolution of GPA BGCs.</title>
        <authorList>
            <person name="Waglechner N."/>
            <person name="Wright G.D."/>
        </authorList>
    </citation>
    <scope>NUCLEOTIDE SEQUENCE [LARGE SCALE GENOMIC DNA]</scope>
    <source>
        <strain evidence="2 3">A82846</strain>
    </source>
</reference>
<feature type="transmembrane region" description="Helical" evidence="1">
    <location>
        <begin position="198"/>
        <end position="222"/>
    </location>
</feature>
<feature type="transmembrane region" description="Helical" evidence="1">
    <location>
        <begin position="96"/>
        <end position="118"/>
    </location>
</feature>
<dbReference type="AlphaFoldDB" id="A0A428ZN11"/>